<dbReference type="OrthoDB" id="9811823at2"/>
<dbReference type="Gene3D" id="3.30.70.660">
    <property type="entry name" value="Pseudouridine synthase I, catalytic domain, C-terminal subdomain"/>
    <property type="match status" value="1"/>
</dbReference>
<keyword evidence="10" id="KW-1185">Reference proteome</keyword>
<comment type="function">
    <text evidence="4">Formation of pseudouridine at positions 38, 39 and 40 in the anticodon stem and loop of transfer RNAs.</text>
</comment>
<comment type="caution">
    <text evidence="4">Lacks conserved residue(s) required for the propagation of feature annotation.</text>
</comment>
<sequence length="248" mass="27855">MRQNYKIIVEYDGSNYSGWQIQKNTSETIQQKLEKALEVINKDKVMVTGAGRTDAGVHAAGQTANFFLDVDIPANKVPLALNSELPDDIICKKAEKVNADFHSRYNARGKKYRYRILNSNFNSVFVRNFVYNVHKKLDLKLMQRAAKIFEGSHDFAALCAAGSSVESTVRNIYSLELYAVDNGEIWIDVIGNGFLYNMIRILAGTLIETGLKKRALPELKNILQSCDRNNAGFTAPAQGLTLMEVFYD</sequence>
<dbReference type="GO" id="GO:0016829">
    <property type="term" value="F:lyase activity"/>
    <property type="evidence" value="ECO:0007669"/>
    <property type="project" value="UniProtKB-KW"/>
</dbReference>
<dbReference type="InterPro" id="IPR001406">
    <property type="entry name" value="PsdUridine_synth_TruA"/>
</dbReference>
<proteinExistence type="inferred from homology"/>
<dbReference type="CDD" id="cd02570">
    <property type="entry name" value="PseudoU_synth_EcTruA"/>
    <property type="match status" value="1"/>
</dbReference>
<name>M5DXT2_9FIRM</name>
<evidence type="ECO:0000313" key="10">
    <source>
        <dbReference type="Proteomes" id="UP000012063"/>
    </source>
</evidence>
<dbReference type="eggNOG" id="COG0101">
    <property type="taxonomic scope" value="Bacteria"/>
</dbReference>
<accession>M5DXT2</accession>
<dbReference type="EMBL" id="CAUI01000005">
    <property type="protein sequence ID" value="CCU77699.1"/>
    <property type="molecule type" value="Genomic_DNA"/>
</dbReference>
<feature type="domain" description="Pseudouridine synthase I TruA alpha/beta" evidence="8">
    <location>
        <begin position="145"/>
        <end position="248"/>
    </location>
</feature>
<dbReference type="Pfam" id="PF01416">
    <property type="entry name" value="PseudoU_synth_1"/>
    <property type="match status" value="2"/>
</dbReference>
<gene>
    <name evidence="4" type="primary">truA</name>
    <name evidence="9" type="ORF">HSACCH_00094</name>
</gene>
<dbReference type="Gene3D" id="3.30.70.580">
    <property type="entry name" value="Pseudouridine synthase I, catalytic domain, N-terminal subdomain"/>
    <property type="match status" value="1"/>
</dbReference>
<evidence type="ECO:0000259" key="8">
    <source>
        <dbReference type="Pfam" id="PF01416"/>
    </source>
</evidence>
<evidence type="ECO:0000256" key="1">
    <source>
        <dbReference type="ARBA" id="ARBA00009375"/>
    </source>
</evidence>
<dbReference type="GO" id="GO:0031119">
    <property type="term" value="P:tRNA pseudouridine synthesis"/>
    <property type="evidence" value="ECO:0007669"/>
    <property type="project" value="UniProtKB-UniRule"/>
</dbReference>
<dbReference type="InterPro" id="IPR020103">
    <property type="entry name" value="PsdUridine_synth_cat_dom_sf"/>
</dbReference>
<dbReference type="SUPFAM" id="SSF55120">
    <property type="entry name" value="Pseudouridine synthase"/>
    <property type="match status" value="1"/>
</dbReference>
<evidence type="ECO:0000256" key="3">
    <source>
        <dbReference type="ARBA" id="ARBA00023235"/>
    </source>
</evidence>
<dbReference type="PANTHER" id="PTHR11142:SF0">
    <property type="entry name" value="TRNA PSEUDOURIDINE SYNTHASE-LIKE 1"/>
    <property type="match status" value="1"/>
</dbReference>
<reference evidence="10" key="1">
    <citation type="journal article" date="2013" name="Genome Announc.">
        <title>Genome Sequence of Halanaerobium saccharolyticum subsp. saccharolyticum Strain DSM 6643T, a Halophilic Hydrogen-Producing Bacterium.</title>
        <authorList>
            <person name="Kivisto A."/>
            <person name="Larjo A."/>
            <person name="Ciranna A."/>
            <person name="Santala V."/>
            <person name="Roos C."/>
            <person name="Karp M."/>
        </authorList>
    </citation>
    <scope>NUCLEOTIDE SEQUENCE [LARGE SCALE GENOMIC DNA]</scope>
    <source>
        <strain evidence="10">DSM 6643</strain>
    </source>
</reference>
<comment type="subunit">
    <text evidence="4">Homodimer.</text>
</comment>
<dbReference type="RefSeq" id="WP_005487044.1">
    <property type="nucleotide sequence ID" value="NZ_CAUI01000005.1"/>
</dbReference>
<dbReference type="PIRSF" id="PIRSF001430">
    <property type="entry name" value="tRNA_psdUrid_synth"/>
    <property type="match status" value="1"/>
</dbReference>
<dbReference type="PANTHER" id="PTHR11142">
    <property type="entry name" value="PSEUDOURIDYLATE SYNTHASE"/>
    <property type="match status" value="1"/>
</dbReference>
<dbReference type="InterPro" id="IPR020097">
    <property type="entry name" value="PsdUridine_synth_TruA_a/b_dom"/>
</dbReference>
<evidence type="ECO:0000313" key="9">
    <source>
        <dbReference type="EMBL" id="CCU77699.1"/>
    </source>
</evidence>
<keyword evidence="3 4" id="KW-0413">Isomerase</keyword>
<dbReference type="STRING" id="1293054.HSACCH_00094"/>
<dbReference type="GO" id="GO:0160147">
    <property type="term" value="F:tRNA pseudouridine(38-40) synthase activity"/>
    <property type="evidence" value="ECO:0007669"/>
    <property type="project" value="UniProtKB-EC"/>
</dbReference>
<protein>
    <recommendedName>
        <fullName evidence="4">tRNA pseudouridine synthase A</fullName>
        <ecNumber evidence="4">5.4.99.12</ecNumber>
    </recommendedName>
    <alternativeName>
        <fullName evidence="4">tRNA pseudouridine(38-40) synthase</fullName>
    </alternativeName>
    <alternativeName>
        <fullName evidence="4">tRNA pseudouridylate synthase I</fullName>
    </alternativeName>
    <alternativeName>
        <fullName evidence="4">tRNA-uridine isomerase I</fullName>
    </alternativeName>
</protein>
<organism evidence="9 10">
    <name type="scientific">Halanaerobium saccharolyticum subsp. saccharolyticum DSM 6643</name>
    <dbReference type="NCBI Taxonomy" id="1293054"/>
    <lineage>
        <taxon>Bacteria</taxon>
        <taxon>Bacillati</taxon>
        <taxon>Bacillota</taxon>
        <taxon>Clostridia</taxon>
        <taxon>Halanaerobiales</taxon>
        <taxon>Halanaerobiaceae</taxon>
        <taxon>Halanaerobium</taxon>
    </lineage>
</organism>
<evidence type="ECO:0000256" key="5">
    <source>
        <dbReference type="PIRSR" id="PIRSR001430-1"/>
    </source>
</evidence>
<feature type="binding site" evidence="4 6">
    <location>
        <position position="112"/>
    </location>
    <ligand>
        <name>substrate</name>
    </ligand>
</feature>
<evidence type="ECO:0000256" key="4">
    <source>
        <dbReference type="HAMAP-Rule" id="MF_00171"/>
    </source>
</evidence>
<dbReference type="GO" id="GO:0003723">
    <property type="term" value="F:RNA binding"/>
    <property type="evidence" value="ECO:0007669"/>
    <property type="project" value="InterPro"/>
</dbReference>
<comment type="similarity">
    <text evidence="1 4 7">Belongs to the tRNA pseudouridine synthase TruA family.</text>
</comment>
<evidence type="ECO:0000256" key="2">
    <source>
        <dbReference type="ARBA" id="ARBA00022694"/>
    </source>
</evidence>
<dbReference type="FunFam" id="3.30.70.580:FF:000001">
    <property type="entry name" value="tRNA pseudouridine synthase A"/>
    <property type="match status" value="1"/>
</dbReference>
<dbReference type="InterPro" id="IPR020094">
    <property type="entry name" value="TruA/RsuA/RluB/E/F_N"/>
</dbReference>
<dbReference type="InParanoid" id="M5DXT2"/>
<feature type="domain" description="Pseudouridine synthase I TruA alpha/beta" evidence="8">
    <location>
        <begin position="8"/>
        <end position="106"/>
    </location>
</feature>
<dbReference type="FunCoup" id="M5DXT2">
    <property type="interactions" value="461"/>
</dbReference>
<evidence type="ECO:0000256" key="7">
    <source>
        <dbReference type="RuleBase" id="RU003792"/>
    </source>
</evidence>
<dbReference type="InterPro" id="IPR020095">
    <property type="entry name" value="PsdUridine_synth_TruA_C"/>
</dbReference>
<dbReference type="HAMAP" id="MF_00171">
    <property type="entry name" value="TruA"/>
    <property type="match status" value="1"/>
</dbReference>
<comment type="caution">
    <text evidence="9">The sequence shown here is derived from an EMBL/GenBank/DDBJ whole genome shotgun (WGS) entry which is preliminary data.</text>
</comment>
<evidence type="ECO:0000256" key="6">
    <source>
        <dbReference type="PIRSR" id="PIRSR001430-2"/>
    </source>
</evidence>
<comment type="catalytic activity">
    <reaction evidence="4 7">
        <text>uridine(38/39/40) in tRNA = pseudouridine(38/39/40) in tRNA</text>
        <dbReference type="Rhea" id="RHEA:22376"/>
        <dbReference type="Rhea" id="RHEA-COMP:10085"/>
        <dbReference type="Rhea" id="RHEA-COMP:10087"/>
        <dbReference type="ChEBI" id="CHEBI:65314"/>
        <dbReference type="ChEBI" id="CHEBI:65315"/>
        <dbReference type="EC" id="5.4.99.12"/>
    </reaction>
</comment>
<dbReference type="Proteomes" id="UP000012063">
    <property type="component" value="Unassembled WGS sequence"/>
</dbReference>
<keyword evidence="9" id="KW-0456">Lyase</keyword>
<feature type="active site" description="Nucleophile" evidence="4 5">
    <location>
        <position position="54"/>
    </location>
</feature>
<dbReference type="NCBIfam" id="TIGR00071">
    <property type="entry name" value="hisT_truA"/>
    <property type="match status" value="1"/>
</dbReference>
<keyword evidence="2 4" id="KW-0819">tRNA processing</keyword>
<dbReference type="AlphaFoldDB" id="M5DXT2"/>
<dbReference type="EC" id="5.4.99.12" evidence="4"/>